<comment type="caution">
    <text evidence="4">The sequence shown here is derived from an EMBL/GenBank/DDBJ whole genome shotgun (WGS) entry which is preliminary data.</text>
</comment>
<name>A0ABR9P7N6_9ACTN</name>
<dbReference type="Pfam" id="PF00067">
    <property type="entry name" value="p450"/>
    <property type="match status" value="1"/>
</dbReference>
<dbReference type="PRINTS" id="PR00359">
    <property type="entry name" value="BP450"/>
</dbReference>
<protein>
    <submittedName>
        <fullName evidence="4">Cytochrome P450</fullName>
    </submittedName>
</protein>
<dbReference type="InterPro" id="IPR002397">
    <property type="entry name" value="Cyt_P450_B"/>
</dbReference>
<dbReference type="Proteomes" id="UP000806528">
    <property type="component" value="Unassembled WGS sequence"/>
</dbReference>
<dbReference type="PROSITE" id="PS00086">
    <property type="entry name" value="CYTOCHROME_P450"/>
    <property type="match status" value="1"/>
</dbReference>
<dbReference type="RefSeq" id="WP_193122476.1">
    <property type="nucleotide sequence ID" value="NZ_JADBGI010000011.1"/>
</dbReference>
<sequence length="424" mass="46153">MSTPAHTGRSECPFRLRTDGTGFHEEAAHLRTRGPAVRVELPGGVVAWAVTRHDLVNRLLTDPRISRDPRRHWPDGDAVGSAWPLARLVFLDAFINKYGEEHRALRRLVTPAFTPARVRRLESTVRDRARTLVAGLVRTAPGESADVRAELSRPLTTWVICELFGVPTGLRERLGRAVDAGVDTTLGPEEVLAQQRALMECLDELVDHHLNDPGEDLTGDLVAPESGDPLPREQLVATLVLMIGAGFETAVNLITNAVQALLEHPRHRDRLVNGELSAEAVVEESLRRDPPTKYVPLRYAVEDVYLGEGITIAQGEPVLIAFGAVGRDPDLHPEAPEAFDPDRGSKEHVAFGHGAHFCVGAHLARTEARVALEELFAALPRLTPDDQGRNPEPVPSLLVNGPSELPVVPHPTEGGGVDLPAAKR</sequence>
<keyword evidence="2" id="KW-0408">Iron</keyword>
<keyword evidence="2" id="KW-0503">Monooxygenase</keyword>
<evidence type="ECO:0000313" key="4">
    <source>
        <dbReference type="EMBL" id="MBE2999858.1"/>
    </source>
</evidence>
<keyword evidence="2" id="KW-0479">Metal-binding</keyword>
<evidence type="ECO:0000256" key="3">
    <source>
        <dbReference type="SAM" id="MobiDB-lite"/>
    </source>
</evidence>
<dbReference type="SUPFAM" id="SSF48264">
    <property type="entry name" value="Cytochrome P450"/>
    <property type="match status" value="1"/>
</dbReference>
<dbReference type="InterPro" id="IPR017972">
    <property type="entry name" value="Cyt_P450_CS"/>
</dbReference>
<evidence type="ECO:0000313" key="5">
    <source>
        <dbReference type="Proteomes" id="UP000806528"/>
    </source>
</evidence>
<dbReference type="InterPro" id="IPR001128">
    <property type="entry name" value="Cyt_P450"/>
</dbReference>
<dbReference type="InterPro" id="IPR036396">
    <property type="entry name" value="Cyt_P450_sf"/>
</dbReference>
<comment type="similarity">
    <text evidence="1 2">Belongs to the cytochrome P450 family.</text>
</comment>
<dbReference type="EMBL" id="JADBGI010000011">
    <property type="protein sequence ID" value="MBE2999858.1"/>
    <property type="molecule type" value="Genomic_DNA"/>
</dbReference>
<dbReference type="PANTHER" id="PTHR46696">
    <property type="entry name" value="P450, PUTATIVE (EUROFUNG)-RELATED"/>
    <property type="match status" value="1"/>
</dbReference>
<proteinExistence type="inferred from homology"/>
<dbReference type="Gene3D" id="1.10.630.10">
    <property type="entry name" value="Cytochrome P450"/>
    <property type="match status" value="1"/>
</dbReference>
<feature type="region of interest" description="Disordered" evidence="3">
    <location>
        <begin position="382"/>
        <end position="424"/>
    </location>
</feature>
<evidence type="ECO:0000256" key="1">
    <source>
        <dbReference type="ARBA" id="ARBA00010617"/>
    </source>
</evidence>
<keyword evidence="5" id="KW-1185">Reference proteome</keyword>
<dbReference type="PRINTS" id="PR00385">
    <property type="entry name" value="P450"/>
</dbReference>
<organism evidence="4 5">
    <name type="scientific">Nocardiopsis coralli</name>
    <dbReference type="NCBI Taxonomy" id="2772213"/>
    <lineage>
        <taxon>Bacteria</taxon>
        <taxon>Bacillati</taxon>
        <taxon>Actinomycetota</taxon>
        <taxon>Actinomycetes</taxon>
        <taxon>Streptosporangiales</taxon>
        <taxon>Nocardiopsidaceae</taxon>
        <taxon>Nocardiopsis</taxon>
    </lineage>
</organism>
<keyword evidence="2" id="KW-0560">Oxidoreductase</keyword>
<dbReference type="CDD" id="cd11029">
    <property type="entry name" value="CYP107-like"/>
    <property type="match status" value="1"/>
</dbReference>
<gene>
    <name evidence="4" type="ORF">IDM40_14245</name>
</gene>
<reference evidence="4 5" key="1">
    <citation type="submission" date="2020-09" db="EMBL/GenBank/DDBJ databases">
        <title>Diversity and distribution of actinomycetes associated with coral in the coast of Hainan.</title>
        <authorList>
            <person name="Li F."/>
        </authorList>
    </citation>
    <scope>NUCLEOTIDE SEQUENCE [LARGE SCALE GENOMIC DNA]</scope>
    <source>
        <strain evidence="4 5">HNM0947</strain>
    </source>
</reference>
<accession>A0ABR9P7N6</accession>
<evidence type="ECO:0000256" key="2">
    <source>
        <dbReference type="RuleBase" id="RU000461"/>
    </source>
</evidence>
<keyword evidence="2" id="KW-0349">Heme</keyword>
<dbReference type="PANTHER" id="PTHR46696:SF1">
    <property type="entry name" value="CYTOCHROME P450 YJIB-RELATED"/>
    <property type="match status" value="1"/>
</dbReference>